<name>A0ABQ3GQC2_9GAMM</name>
<dbReference type="SUPFAM" id="SSF53067">
    <property type="entry name" value="Actin-like ATPase domain"/>
    <property type="match status" value="2"/>
</dbReference>
<dbReference type="PROSITE" id="PS00297">
    <property type="entry name" value="HSP70_1"/>
    <property type="match status" value="1"/>
</dbReference>
<gene>
    <name evidence="7 10" type="primary">dnaK</name>
    <name evidence="10" type="ORF">GCM10016272_14740</name>
</gene>
<dbReference type="PRINTS" id="PR00301">
    <property type="entry name" value="HEATSHOCK70"/>
</dbReference>
<sequence length="646" mass="69412">MGKVIGIDLGTTNSCVAVMEGDKVKVIENAEGTRTTPSIVAYKDDEILVGQSAKRQAVTNPNNTLFAIKRLIGRRFDDKVVQKDIGMVPYKIAKADNGDAWVEVNGKKLAPPQVSAEILKKMKKTAEDYLGESVTEAVVTVPAYFNDSQRQATKDAGKIAGLDVKRIINEPTAAALAYGMDKKQGDSTVAVYDLGGGTFDVSIIEIADVDGEQQFEVLATNGDTFLGGEDFDSALIDFLVDEFKKDQDVNLKGDSLAMQRLKEAAEKAKIELSSAQSTEVNLPYITADSNGPKHLVVTISRSKLESLTEALVQRTMGPCKIALEDAGIKIGDIDDVILVGGQTRMPLVQQKVQEFFGQEPRKDVNPDEAVAAGAAIQGAVLSGEKTDVLLLDVTPLTLGIETMGGVMTPVIEKNTMIPTKKSQVFSTAEDNQPAVTIQVYQGERKIANQNKQLGRFDLTDIPPAPRGLPQIEVSFDINADGIMNISATDKGTGKAQSIQIKADSGLSDEEVEQMVRDAEANAAEDEKFANLAQVRNEADGRIHAVQKALKEAADKVTDEEKSTVETAITELETAAKEDDHDDIKAKLEALDNAFLPISQKIYADAGAGAEGMDPSQFQEGADAADGNQADDDVVDAEFTEVDEDKK</sequence>
<dbReference type="Gene3D" id="3.90.640.10">
    <property type="entry name" value="Actin, Chain A, domain 4"/>
    <property type="match status" value="1"/>
</dbReference>
<proteinExistence type="evidence at transcript level"/>
<keyword evidence="6 7" id="KW-0346">Stress response</keyword>
<dbReference type="PANTHER" id="PTHR19375">
    <property type="entry name" value="HEAT SHOCK PROTEIN 70KDA"/>
    <property type="match status" value="1"/>
</dbReference>
<dbReference type="InterPro" id="IPR043129">
    <property type="entry name" value="ATPase_NBD"/>
</dbReference>
<dbReference type="EMBL" id="BMZR01000002">
    <property type="protein sequence ID" value="GHD32020.1"/>
    <property type="molecule type" value="Genomic_DNA"/>
</dbReference>
<keyword evidence="7" id="KW-0143">Chaperone</keyword>
<evidence type="ECO:0000256" key="6">
    <source>
        <dbReference type="ARBA" id="ARBA00023016"/>
    </source>
</evidence>
<dbReference type="Gene3D" id="2.60.34.10">
    <property type="entry name" value="Substrate Binding Domain Of DNAk, Chain A, domain 1"/>
    <property type="match status" value="1"/>
</dbReference>
<evidence type="ECO:0000256" key="4">
    <source>
        <dbReference type="ARBA" id="ARBA00022741"/>
    </source>
</evidence>
<dbReference type="InterPro" id="IPR012725">
    <property type="entry name" value="Chaperone_DnaK"/>
</dbReference>
<dbReference type="Gene3D" id="1.20.1270.10">
    <property type="match status" value="1"/>
</dbReference>
<evidence type="ECO:0000313" key="11">
    <source>
        <dbReference type="Proteomes" id="UP000610203"/>
    </source>
</evidence>
<dbReference type="InterPro" id="IPR018181">
    <property type="entry name" value="Heat_shock_70_CS"/>
</dbReference>
<protein>
    <recommendedName>
        <fullName evidence="2 7">Chaperone protein DnaK</fullName>
    </recommendedName>
    <alternativeName>
        <fullName evidence="7">HSP70</fullName>
    </alternativeName>
    <alternativeName>
        <fullName evidence="7">Heat shock 70 kDa protein</fullName>
    </alternativeName>
    <alternativeName>
        <fullName evidence="7">Heat shock protein 70</fullName>
    </alternativeName>
</protein>
<evidence type="ECO:0000256" key="3">
    <source>
        <dbReference type="ARBA" id="ARBA00022553"/>
    </source>
</evidence>
<comment type="function">
    <text evidence="7">Acts as a chaperone.</text>
</comment>
<dbReference type="SUPFAM" id="SSF100920">
    <property type="entry name" value="Heat shock protein 70kD (HSP70), peptide-binding domain"/>
    <property type="match status" value="1"/>
</dbReference>
<keyword evidence="4 7" id="KW-0547">Nucleotide-binding</keyword>
<reference evidence="11" key="1">
    <citation type="journal article" date="2019" name="Int. J. Syst. Evol. Microbiol.">
        <title>The Global Catalogue of Microorganisms (GCM) 10K type strain sequencing project: providing services to taxonomists for standard genome sequencing and annotation.</title>
        <authorList>
            <consortium name="The Broad Institute Genomics Platform"/>
            <consortium name="The Broad Institute Genome Sequencing Center for Infectious Disease"/>
            <person name="Wu L."/>
            <person name="Ma J."/>
        </authorList>
    </citation>
    <scope>NUCLEOTIDE SEQUENCE [LARGE SCALE GENOMIC DNA]</scope>
    <source>
        <strain evidence="11">KCTC 42280</strain>
    </source>
</reference>
<keyword evidence="11" id="KW-1185">Reference proteome</keyword>
<evidence type="ECO:0000256" key="9">
    <source>
        <dbReference type="SAM" id="MobiDB-lite"/>
    </source>
</evidence>
<dbReference type="PROSITE" id="PS01036">
    <property type="entry name" value="HSP70_3"/>
    <property type="match status" value="1"/>
</dbReference>
<evidence type="ECO:0000256" key="2">
    <source>
        <dbReference type="ARBA" id="ARBA00014415"/>
    </source>
</evidence>
<organism evidence="10 11">
    <name type="scientific">Psychrobacter glaciei</name>
    <dbReference type="NCBI Taxonomy" id="619771"/>
    <lineage>
        <taxon>Bacteria</taxon>
        <taxon>Pseudomonadati</taxon>
        <taxon>Pseudomonadota</taxon>
        <taxon>Gammaproteobacteria</taxon>
        <taxon>Moraxellales</taxon>
        <taxon>Moraxellaceae</taxon>
        <taxon>Psychrobacter</taxon>
    </lineage>
</organism>
<accession>A0ABQ3GQC2</accession>
<dbReference type="HAMAP" id="MF_00332">
    <property type="entry name" value="DnaK"/>
    <property type="match status" value="1"/>
</dbReference>
<evidence type="ECO:0000256" key="7">
    <source>
        <dbReference type="HAMAP-Rule" id="MF_00332"/>
    </source>
</evidence>
<dbReference type="Proteomes" id="UP000610203">
    <property type="component" value="Unassembled WGS sequence"/>
</dbReference>
<comment type="caution">
    <text evidence="10">The sequence shown here is derived from an EMBL/GenBank/DDBJ whole genome shotgun (WGS) entry which is preliminary data.</text>
</comment>
<dbReference type="SUPFAM" id="SSF100934">
    <property type="entry name" value="Heat shock protein 70kD (HSP70), C-terminal subdomain"/>
    <property type="match status" value="1"/>
</dbReference>
<dbReference type="NCBIfam" id="TIGR02350">
    <property type="entry name" value="prok_dnaK"/>
    <property type="match status" value="1"/>
</dbReference>
<dbReference type="Gene3D" id="3.30.420.40">
    <property type="match status" value="2"/>
</dbReference>
<dbReference type="InterPro" id="IPR013126">
    <property type="entry name" value="Hsp_70_fam"/>
</dbReference>
<evidence type="ECO:0000256" key="5">
    <source>
        <dbReference type="ARBA" id="ARBA00022840"/>
    </source>
</evidence>
<dbReference type="PROSITE" id="PS00329">
    <property type="entry name" value="HSP70_2"/>
    <property type="match status" value="1"/>
</dbReference>
<dbReference type="NCBIfam" id="NF001413">
    <property type="entry name" value="PRK00290.1"/>
    <property type="match status" value="1"/>
</dbReference>
<keyword evidence="5 7" id="KW-0067">ATP-binding</keyword>
<dbReference type="InterPro" id="IPR029048">
    <property type="entry name" value="HSP70_C_sf"/>
</dbReference>
<dbReference type="CDD" id="cd10234">
    <property type="entry name" value="ASKHA_NBD_HSP70_DnaK-like"/>
    <property type="match status" value="1"/>
</dbReference>
<evidence type="ECO:0000256" key="1">
    <source>
        <dbReference type="ARBA" id="ARBA00007381"/>
    </source>
</evidence>
<comment type="similarity">
    <text evidence="1 7 8">Belongs to the heat shock protein 70 family.</text>
</comment>
<evidence type="ECO:0000256" key="8">
    <source>
        <dbReference type="RuleBase" id="RU003322"/>
    </source>
</evidence>
<dbReference type="RefSeq" id="WP_189583967.1">
    <property type="nucleotide sequence ID" value="NZ_BMZR01000002.1"/>
</dbReference>
<feature type="modified residue" description="Phosphothreonine; by autocatalysis" evidence="7">
    <location>
        <position position="198"/>
    </location>
</feature>
<dbReference type="InterPro" id="IPR029047">
    <property type="entry name" value="HSP70_peptide-bd_sf"/>
</dbReference>
<keyword evidence="3 7" id="KW-0597">Phosphoprotein</keyword>
<dbReference type="Pfam" id="PF00012">
    <property type="entry name" value="HSP70"/>
    <property type="match status" value="1"/>
</dbReference>
<evidence type="ECO:0000313" key="10">
    <source>
        <dbReference type="EMBL" id="GHD32020.1"/>
    </source>
</evidence>
<comment type="induction">
    <text evidence="7">By stress conditions e.g. heat shock.</text>
</comment>
<feature type="region of interest" description="Disordered" evidence="9">
    <location>
        <begin position="606"/>
        <end position="633"/>
    </location>
</feature>